<dbReference type="PANTHER" id="PTHR19446">
    <property type="entry name" value="REVERSE TRANSCRIPTASES"/>
    <property type="match status" value="1"/>
</dbReference>
<accession>A0ABD3G9F5</accession>
<evidence type="ECO:0000313" key="2">
    <source>
        <dbReference type="EMBL" id="KAL3675783.1"/>
    </source>
</evidence>
<protein>
    <recommendedName>
        <fullName evidence="1">Reverse transcriptase domain-containing protein</fullName>
    </recommendedName>
</protein>
<dbReference type="EMBL" id="JBJQOH010000008">
    <property type="protein sequence ID" value="KAL3675783.1"/>
    <property type="molecule type" value="Genomic_DNA"/>
</dbReference>
<dbReference type="AlphaFoldDB" id="A0ABD3G9F5"/>
<dbReference type="Proteomes" id="UP001633002">
    <property type="component" value="Unassembled WGS sequence"/>
</dbReference>
<dbReference type="CDD" id="cd01650">
    <property type="entry name" value="RT_nLTR_like"/>
    <property type="match status" value="1"/>
</dbReference>
<proteinExistence type="predicted"/>
<evidence type="ECO:0000313" key="3">
    <source>
        <dbReference type="Proteomes" id="UP001633002"/>
    </source>
</evidence>
<dbReference type="Pfam" id="PF00078">
    <property type="entry name" value="RVT_1"/>
    <property type="match status" value="1"/>
</dbReference>
<dbReference type="SUPFAM" id="SSF56672">
    <property type="entry name" value="DNA/RNA polymerases"/>
    <property type="match status" value="1"/>
</dbReference>
<comment type="caution">
    <text evidence="2">The sequence shown here is derived from an EMBL/GenBank/DDBJ whole genome shotgun (WGS) entry which is preliminary data.</text>
</comment>
<evidence type="ECO:0000259" key="1">
    <source>
        <dbReference type="Pfam" id="PF00078"/>
    </source>
</evidence>
<feature type="domain" description="Reverse transcriptase" evidence="1">
    <location>
        <begin position="91"/>
        <end position="265"/>
    </location>
</feature>
<name>A0ABD3G9F5_9MARC</name>
<organism evidence="2 3">
    <name type="scientific">Riccia sorocarpa</name>
    <dbReference type="NCBI Taxonomy" id="122646"/>
    <lineage>
        <taxon>Eukaryota</taxon>
        <taxon>Viridiplantae</taxon>
        <taxon>Streptophyta</taxon>
        <taxon>Embryophyta</taxon>
        <taxon>Marchantiophyta</taxon>
        <taxon>Marchantiopsida</taxon>
        <taxon>Marchantiidae</taxon>
        <taxon>Marchantiales</taxon>
        <taxon>Ricciaceae</taxon>
        <taxon>Riccia</taxon>
    </lineage>
</organism>
<reference evidence="2 3" key="1">
    <citation type="submission" date="2024-09" db="EMBL/GenBank/DDBJ databases">
        <title>Chromosome-scale assembly of Riccia sorocarpa.</title>
        <authorList>
            <person name="Paukszto L."/>
        </authorList>
    </citation>
    <scope>NUCLEOTIDE SEQUENCE [LARGE SCALE GENOMIC DNA]</scope>
    <source>
        <strain evidence="2">LP-2024</strain>
        <tissue evidence="2">Aerial parts of the thallus</tissue>
    </source>
</reference>
<gene>
    <name evidence="2" type="ORF">R1sor_025731</name>
</gene>
<sequence length="372" mass="42703">MQEREEVICMMNKRLSENDSEQLSVIPYAQEVEKVVFGMARYKSTGYDGLTTDVVCECWDFLGSACVQLVQTIWAKKRILRADCHGIIKLIPKPGEKRFLSNWRPISLMNWTYKLISKILANRVRDFLPKLVTPQQAGFVKGRYITDNILSMKTGQEWKTWTSQDALFVKIDFIKAYDRIDHIFLWEVLKKAGFNQHFLQLVQGFTCGGQTRVHVTGGFTPDIQIACRENFAELLSILVRYELVSRAKVNLSQSLIMPFGCSEAPAWVRLSGCDIVGAERTFKYLGVRMGVPLGGNDSIQEAIRRLNSRILQWENYYLPWTARLVLIKHVLSLIPTYIMLAVGCDKKDANRLEQYCRQFLWAVNTQGLPKSL</sequence>
<keyword evidence="3" id="KW-1185">Reference proteome</keyword>
<dbReference type="InterPro" id="IPR043502">
    <property type="entry name" value="DNA/RNA_pol_sf"/>
</dbReference>
<dbReference type="InterPro" id="IPR000477">
    <property type="entry name" value="RT_dom"/>
</dbReference>